<dbReference type="AlphaFoldDB" id="A0A2U3Q1T7"/>
<dbReference type="PANTHER" id="PTHR35004">
    <property type="entry name" value="TRANSPOSASE RV3428C-RELATED"/>
    <property type="match status" value="1"/>
</dbReference>
<dbReference type="GO" id="GO:0015074">
    <property type="term" value="P:DNA integration"/>
    <property type="evidence" value="ECO:0007669"/>
    <property type="project" value="InterPro"/>
</dbReference>
<accession>A0A2U3Q1T7</accession>
<gene>
    <name evidence="2" type="ORF">BRAD3257_4382</name>
</gene>
<dbReference type="InterPro" id="IPR001584">
    <property type="entry name" value="Integrase_cat-core"/>
</dbReference>
<dbReference type="Pfam" id="PF13683">
    <property type="entry name" value="rve_3"/>
    <property type="match status" value="1"/>
</dbReference>
<dbReference type="Gene3D" id="3.30.420.10">
    <property type="entry name" value="Ribonuclease H-like superfamily/Ribonuclease H"/>
    <property type="match status" value="1"/>
</dbReference>
<evidence type="ECO:0000259" key="1">
    <source>
        <dbReference type="PROSITE" id="PS50994"/>
    </source>
</evidence>
<sequence length="449" mass="52737">MRDNSYDRTVERNYLQKWRFLISEYEAVKAGRSPLFKRVGDFYRHHGTCSQTFRKYYNRYLQSGEDADLLPRRRGPKWRERREPEGIEAEIVAHRKRGMNRYEIHAVLRETRDTVPSPITIYRVLKRHRLNRRTPAMREEKRRIIKDKLGELGHVDLHQLPRDMFLAPPPVTAYIISLIDSCSRLAWAEVLTSKKALPVMFKTLKMINTLNVTYGLVFQEILSDNGAEFAARTKPAEHPFEAMLLELGIKHRYTRPYRPQTNGKVERFWRTLDDDVIDGATFDNLDHFANELFEYLVYYNNHRPHQALAGQTPKAFAFQDHRDPISELLNIDNCEEPLRRSNPGCQPWKDSGLRRCARRRCWLRLPRRFPQRLVDTVLPAGTALLEELQHVLVNAERDLLLDAGNGVLLGRRRGDLRRHLLERRLGLRSGIAKRTRPPRLICHVLDSLE</sequence>
<proteinExistence type="predicted"/>
<feature type="domain" description="Integrase catalytic" evidence="1">
    <location>
        <begin position="131"/>
        <end position="321"/>
    </location>
</feature>
<evidence type="ECO:0000313" key="2">
    <source>
        <dbReference type="EMBL" id="SPP95375.1"/>
    </source>
</evidence>
<dbReference type="InterPro" id="IPR012337">
    <property type="entry name" value="RNaseH-like_sf"/>
</dbReference>
<reference evidence="2 3" key="1">
    <citation type="submission" date="2018-03" db="EMBL/GenBank/DDBJ databases">
        <authorList>
            <person name="Gully D."/>
        </authorList>
    </citation>
    <scope>NUCLEOTIDE SEQUENCE [LARGE SCALE GENOMIC DNA]</scope>
    <source>
        <strain evidence="2">ORS3257</strain>
    </source>
</reference>
<dbReference type="KEGG" id="bvz:BRAD3257_4382"/>
<organism evidence="2 3">
    <name type="scientific">Bradyrhizobium vignae</name>
    <dbReference type="NCBI Taxonomy" id="1549949"/>
    <lineage>
        <taxon>Bacteria</taxon>
        <taxon>Pseudomonadati</taxon>
        <taxon>Pseudomonadota</taxon>
        <taxon>Alphaproteobacteria</taxon>
        <taxon>Hyphomicrobiales</taxon>
        <taxon>Nitrobacteraceae</taxon>
        <taxon>Bradyrhizobium</taxon>
    </lineage>
</organism>
<protein>
    <submittedName>
        <fullName evidence="2">Integrase family protein (Modular protein)</fullName>
    </submittedName>
</protein>
<name>A0A2U3Q1T7_9BRAD</name>
<evidence type="ECO:0000313" key="3">
    <source>
        <dbReference type="Proteomes" id="UP000246085"/>
    </source>
</evidence>
<dbReference type="GO" id="GO:0003676">
    <property type="term" value="F:nucleic acid binding"/>
    <property type="evidence" value="ECO:0007669"/>
    <property type="project" value="InterPro"/>
</dbReference>
<dbReference type="SUPFAM" id="SSF53098">
    <property type="entry name" value="Ribonuclease H-like"/>
    <property type="match status" value="1"/>
</dbReference>
<dbReference type="InterPro" id="IPR036397">
    <property type="entry name" value="RNaseH_sf"/>
</dbReference>
<dbReference type="Proteomes" id="UP000246085">
    <property type="component" value="Chromosome BRAD3257"/>
</dbReference>
<dbReference type="PROSITE" id="PS50994">
    <property type="entry name" value="INTEGRASE"/>
    <property type="match status" value="1"/>
</dbReference>
<dbReference type="EMBL" id="LS398110">
    <property type="protein sequence ID" value="SPP95375.1"/>
    <property type="molecule type" value="Genomic_DNA"/>
</dbReference>
<dbReference type="PANTHER" id="PTHR35004:SF6">
    <property type="entry name" value="TRANSPOSASE"/>
    <property type="match status" value="1"/>
</dbReference>